<feature type="region of interest" description="Disordered" evidence="1">
    <location>
        <begin position="39"/>
        <end position="148"/>
    </location>
</feature>
<feature type="region of interest" description="Disordered" evidence="1">
    <location>
        <begin position="1"/>
        <end position="21"/>
    </location>
</feature>
<feature type="compositionally biased region" description="Acidic residues" evidence="1">
    <location>
        <begin position="89"/>
        <end position="99"/>
    </location>
</feature>
<evidence type="ECO:0000313" key="2">
    <source>
        <dbReference type="EnsemblPlants" id="OGLUM10G20010.1"/>
    </source>
</evidence>
<reference evidence="2" key="2">
    <citation type="submission" date="2018-05" db="EMBL/GenBank/DDBJ databases">
        <title>OgluRS3 (Oryza glumaepatula Reference Sequence Version 3).</title>
        <authorList>
            <person name="Zhang J."/>
            <person name="Kudrna D."/>
            <person name="Lee S."/>
            <person name="Talag J."/>
            <person name="Welchert J."/>
            <person name="Wing R.A."/>
        </authorList>
    </citation>
    <scope>NUCLEOTIDE SEQUENCE [LARGE SCALE GENOMIC DNA]</scope>
</reference>
<dbReference type="Gramene" id="OGLUM10G20010.1">
    <property type="protein sequence ID" value="OGLUM10G20010.1"/>
    <property type="gene ID" value="OGLUM10G20010"/>
</dbReference>
<evidence type="ECO:0000256" key="1">
    <source>
        <dbReference type="SAM" id="MobiDB-lite"/>
    </source>
</evidence>
<protein>
    <submittedName>
        <fullName evidence="2">Uncharacterized protein</fullName>
    </submittedName>
</protein>
<dbReference type="EnsemblPlants" id="OGLUM10G20010.1">
    <property type="protein sequence ID" value="OGLUM10G20010.1"/>
    <property type="gene ID" value="OGLUM10G20010"/>
</dbReference>
<keyword evidence="3" id="KW-1185">Reference proteome</keyword>
<dbReference type="HOGENOM" id="CLU_1761599_0_0_1"/>
<sequence length="148" mass="16224">MAGSLPVAPLPRAGGSAVAPPLSLSLYLRPRAKAAWRAAVRDGPGSNGRLANPRRQRLSFHEQRRAAEEEQWEEDMGLVAHDYSSSDPGGEEDEDDDWNTDEKAPPLESHDENDDDDSSGDLPPRKKQKNATDVALLSGTNKERFTYA</sequence>
<evidence type="ECO:0000313" key="3">
    <source>
        <dbReference type="Proteomes" id="UP000026961"/>
    </source>
</evidence>
<proteinExistence type="predicted"/>
<dbReference type="Proteomes" id="UP000026961">
    <property type="component" value="Chromosome 10"/>
</dbReference>
<feature type="compositionally biased region" description="Basic and acidic residues" evidence="1">
    <location>
        <begin position="100"/>
        <end position="110"/>
    </location>
</feature>
<organism evidence="2">
    <name type="scientific">Oryza glumipatula</name>
    <dbReference type="NCBI Taxonomy" id="40148"/>
    <lineage>
        <taxon>Eukaryota</taxon>
        <taxon>Viridiplantae</taxon>
        <taxon>Streptophyta</taxon>
        <taxon>Embryophyta</taxon>
        <taxon>Tracheophyta</taxon>
        <taxon>Spermatophyta</taxon>
        <taxon>Magnoliopsida</taxon>
        <taxon>Liliopsida</taxon>
        <taxon>Poales</taxon>
        <taxon>Poaceae</taxon>
        <taxon>BOP clade</taxon>
        <taxon>Oryzoideae</taxon>
        <taxon>Oryzeae</taxon>
        <taxon>Oryzinae</taxon>
        <taxon>Oryza</taxon>
    </lineage>
</organism>
<reference evidence="2" key="1">
    <citation type="submission" date="2015-04" db="UniProtKB">
        <authorList>
            <consortium name="EnsemblPlants"/>
        </authorList>
    </citation>
    <scope>IDENTIFICATION</scope>
</reference>
<feature type="compositionally biased region" description="Basic and acidic residues" evidence="1">
    <location>
        <begin position="59"/>
        <end position="68"/>
    </location>
</feature>
<dbReference type="AlphaFoldDB" id="A0A0E0BEB5"/>
<name>A0A0E0BEB5_9ORYZ</name>
<accession>A0A0E0BEB5</accession>